<feature type="signal peptide" evidence="4">
    <location>
        <begin position="1"/>
        <end position="22"/>
    </location>
</feature>
<evidence type="ECO:0000256" key="3">
    <source>
        <dbReference type="ARBA" id="ARBA00022825"/>
    </source>
</evidence>
<protein>
    <submittedName>
        <fullName evidence="6">S9 family peptidase</fullName>
    </submittedName>
</protein>
<reference evidence="6" key="1">
    <citation type="submission" date="2022-07" db="EMBL/GenBank/DDBJ databases">
        <title>Tahibacter sp., a new gammaproteobacterium isolated from the silt sample collected at pig farm.</title>
        <authorList>
            <person name="Chen H."/>
        </authorList>
    </citation>
    <scope>NUCLEOTIDE SEQUENCE</scope>
    <source>
        <strain evidence="6">P2K</strain>
    </source>
</reference>
<dbReference type="InterPro" id="IPR029058">
    <property type="entry name" value="AB_hydrolase_fold"/>
</dbReference>
<gene>
    <name evidence="6" type="ORF">NM961_07935</name>
</gene>
<dbReference type="PANTHER" id="PTHR42776">
    <property type="entry name" value="SERINE PEPTIDASE S9 FAMILY MEMBER"/>
    <property type="match status" value="1"/>
</dbReference>
<dbReference type="EMBL" id="JANFQO010000006">
    <property type="protein sequence ID" value="MCQ4164638.1"/>
    <property type="molecule type" value="Genomic_DNA"/>
</dbReference>
<dbReference type="InterPro" id="IPR001375">
    <property type="entry name" value="Peptidase_S9_cat"/>
</dbReference>
<name>A0ABT1QQQ9_9GAMM</name>
<accession>A0ABT1QQQ9</accession>
<dbReference type="InterPro" id="IPR011042">
    <property type="entry name" value="6-blade_b-propeller_TolB-like"/>
</dbReference>
<keyword evidence="3" id="KW-0720">Serine protease</keyword>
<evidence type="ECO:0000256" key="4">
    <source>
        <dbReference type="SAM" id="SignalP"/>
    </source>
</evidence>
<keyword evidence="1 4" id="KW-0732">Signal</keyword>
<keyword evidence="7" id="KW-1185">Reference proteome</keyword>
<dbReference type="RefSeq" id="WP_255913513.1">
    <property type="nucleotide sequence ID" value="NZ_JANFQO010000006.1"/>
</dbReference>
<dbReference type="Gene3D" id="2.120.10.30">
    <property type="entry name" value="TolB, C-terminal domain"/>
    <property type="match status" value="2"/>
</dbReference>
<dbReference type="Gene3D" id="3.40.50.1820">
    <property type="entry name" value="alpha/beta hydrolase"/>
    <property type="match status" value="1"/>
</dbReference>
<dbReference type="SUPFAM" id="SSF82171">
    <property type="entry name" value="DPP6 N-terminal domain-like"/>
    <property type="match status" value="1"/>
</dbReference>
<evidence type="ECO:0000313" key="6">
    <source>
        <dbReference type="EMBL" id="MCQ4164638.1"/>
    </source>
</evidence>
<dbReference type="PANTHER" id="PTHR42776:SF13">
    <property type="entry name" value="DIPEPTIDYL-PEPTIDASE 5"/>
    <property type="match status" value="1"/>
</dbReference>
<evidence type="ECO:0000259" key="5">
    <source>
        <dbReference type="Pfam" id="PF00326"/>
    </source>
</evidence>
<dbReference type="InterPro" id="IPR011659">
    <property type="entry name" value="WD40"/>
</dbReference>
<dbReference type="Pfam" id="PF00326">
    <property type="entry name" value="Peptidase_S9"/>
    <property type="match status" value="1"/>
</dbReference>
<organism evidence="6 7">
    <name type="scientific">Tahibacter harae</name>
    <dbReference type="NCBI Taxonomy" id="2963937"/>
    <lineage>
        <taxon>Bacteria</taxon>
        <taxon>Pseudomonadati</taxon>
        <taxon>Pseudomonadota</taxon>
        <taxon>Gammaproteobacteria</taxon>
        <taxon>Lysobacterales</taxon>
        <taxon>Rhodanobacteraceae</taxon>
        <taxon>Tahibacter</taxon>
    </lineage>
</organism>
<evidence type="ECO:0000256" key="2">
    <source>
        <dbReference type="ARBA" id="ARBA00022801"/>
    </source>
</evidence>
<keyword evidence="2" id="KW-0378">Hydrolase</keyword>
<evidence type="ECO:0000313" key="7">
    <source>
        <dbReference type="Proteomes" id="UP001165498"/>
    </source>
</evidence>
<dbReference type="Pfam" id="PF07676">
    <property type="entry name" value="PD40"/>
    <property type="match status" value="2"/>
</dbReference>
<sequence>MKLSATLSLAVLAALGAGNAAAARGFTVNDLVNLDRISDPQLSPDGRYLAYQVRETDYAANKGVNGLWLLKLDGKSAPLRLTAPGKSSAGPRWAPDGRSVYFTAVQEGVNQLWRVEIAPALEGSDKAPKSVMRDAFEARPQPAVVTSGLPLDVGSFKLSPDGTHVLLGLDVFTDCPDLECTKKRLDERAAAKNTGVLYDKLFVRHWDTWSDGRRSQLFLGEIGADGKLGPRLKLMSRGIDGDVPSKPFGDDSEYAFSPDGKTVYFGARIAGKSEPWSTNFDLYAVPADASAQPRNLTAANPAWDANPLPSADGKTLYYLAMKRPGFEADRFGLMALDLASGKAREVNPDWDRSAGSIQLSADGKTVFATADDNGQHPLFGIDVASGKVRQIVGEGHINGYDVAGNTLVFGRDHLRSPSQLFLTTVKGGKARQLTDRNADKLKDIAFGEREFFDFPGWNNERVQGYVVKPWNYEEGKKYPVAYLIHGGPQGAYGDDFHYRWNPQTYAGLGFAVVAVNFHGSTGYGQAFTDSISGDWGGKPLEDLQKGWAAALAKYSFLDGSRACALGASYGGYMINWIAGHWQQPWKCLVNHDGVFDTRMMGYSTEELWFSEWENGGTPYEKPENYEKFNPANHVAKWKVPMLVIQGGMDFRIPLEQSLGAFTALQRQGIESQLLHFPDENHWVLKPQNSVQWHETVGAWLKRWTGQ</sequence>
<comment type="caution">
    <text evidence="6">The sequence shown here is derived from an EMBL/GenBank/DDBJ whole genome shotgun (WGS) entry which is preliminary data.</text>
</comment>
<dbReference type="SUPFAM" id="SSF53474">
    <property type="entry name" value="alpha/beta-Hydrolases"/>
    <property type="match status" value="1"/>
</dbReference>
<feature type="chain" id="PRO_5047529454" evidence="4">
    <location>
        <begin position="23"/>
        <end position="706"/>
    </location>
</feature>
<proteinExistence type="predicted"/>
<dbReference type="Proteomes" id="UP001165498">
    <property type="component" value="Unassembled WGS sequence"/>
</dbReference>
<keyword evidence="3" id="KW-0645">Protease</keyword>
<evidence type="ECO:0000256" key="1">
    <source>
        <dbReference type="ARBA" id="ARBA00022729"/>
    </source>
</evidence>
<feature type="domain" description="Peptidase S9 prolyl oligopeptidase catalytic" evidence="5">
    <location>
        <begin position="497"/>
        <end position="705"/>
    </location>
</feature>